<reference evidence="2" key="1">
    <citation type="submission" date="2023-03" db="EMBL/GenBank/DDBJ databases">
        <title>Emydomyces testavorans Genome Sequence.</title>
        <authorList>
            <person name="Hoyer L."/>
        </authorList>
    </citation>
    <scope>NUCLEOTIDE SEQUENCE</scope>
    <source>
        <strain evidence="2">16-2883</strain>
    </source>
</reference>
<feature type="region of interest" description="Disordered" evidence="1">
    <location>
        <begin position="160"/>
        <end position="198"/>
    </location>
</feature>
<name>A0AAF0DHK8_9EURO</name>
<feature type="region of interest" description="Disordered" evidence="1">
    <location>
        <begin position="489"/>
        <end position="618"/>
    </location>
</feature>
<feature type="compositionally biased region" description="Polar residues" evidence="1">
    <location>
        <begin position="442"/>
        <end position="457"/>
    </location>
</feature>
<feature type="compositionally biased region" description="Basic and acidic residues" evidence="1">
    <location>
        <begin position="18"/>
        <end position="29"/>
    </location>
</feature>
<feature type="compositionally biased region" description="Polar residues" evidence="1">
    <location>
        <begin position="489"/>
        <end position="500"/>
    </location>
</feature>
<dbReference type="EMBL" id="CP120628">
    <property type="protein sequence ID" value="WEW58697.1"/>
    <property type="molecule type" value="Genomic_DNA"/>
</dbReference>
<feature type="region of interest" description="Disordered" evidence="1">
    <location>
        <begin position="226"/>
        <end position="267"/>
    </location>
</feature>
<feature type="compositionally biased region" description="Basic residues" evidence="1">
    <location>
        <begin position="89"/>
        <end position="99"/>
    </location>
</feature>
<feature type="compositionally biased region" description="Low complexity" evidence="1">
    <location>
        <begin position="256"/>
        <end position="265"/>
    </location>
</feature>
<protein>
    <submittedName>
        <fullName evidence="2">Uncharacterized protein</fullName>
    </submittedName>
</protein>
<feature type="region of interest" description="Disordered" evidence="1">
    <location>
        <begin position="293"/>
        <end position="316"/>
    </location>
</feature>
<feature type="region of interest" description="Disordered" evidence="1">
    <location>
        <begin position="442"/>
        <end position="463"/>
    </location>
</feature>
<feature type="compositionally biased region" description="Basic residues" evidence="1">
    <location>
        <begin position="174"/>
        <end position="183"/>
    </location>
</feature>
<evidence type="ECO:0000256" key="1">
    <source>
        <dbReference type="SAM" id="MobiDB-lite"/>
    </source>
</evidence>
<feature type="compositionally biased region" description="Low complexity" evidence="1">
    <location>
        <begin position="350"/>
        <end position="361"/>
    </location>
</feature>
<feature type="compositionally biased region" description="Polar residues" evidence="1">
    <location>
        <begin position="530"/>
        <end position="548"/>
    </location>
</feature>
<feature type="region of interest" description="Disordered" evidence="1">
    <location>
        <begin position="1"/>
        <end position="47"/>
    </location>
</feature>
<feature type="region of interest" description="Disordered" evidence="1">
    <location>
        <begin position="76"/>
        <end position="105"/>
    </location>
</feature>
<keyword evidence="3" id="KW-1185">Reference proteome</keyword>
<dbReference type="Proteomes" id="UP001219355">
    <property type="component" value="Chromosome 2"/>
</dbReference>
<feature type="region of interest" description="Disordered" evidence="1">
    <location>
        <begin position="344"/>
        <end position="364"/>
    </location>
</feature>
<accession>A0AAF0DHK8</accession>
<evidence type="ECO:0000313" key="3">
    <source>
        <dbReference type="Proteomes" id="UP001219355"/>
    </source>
</evidence>
<gene>
    <name evidence="2" type="ORF">PRK78_004165</name>
</gene>
<sequence>MARKKTKSAVTSSTQPRRARDRDTTDSPRTRRQRQYRLSIGGNTRSQKTLTQINFVARPSNCQSLSDLDLEYIEEDENEQDGLTPRTAMRTRKQKKLHGAKGAQSMEATDTTLTQIGYVTLQKSNEDNTGVQSPTKPVVCTPDRTRKRFFSELDAITEEAEHHNDSDFEQDYGRRHKKRKLNRAPKDNSVKESVVQDEASSHLILFESNDRPGGLSRQIPRSFTSRGQDITQASGKGDVNHAGPPVTPRKPRRRVVPSSQSPESPELMLSSLNRTHIPIRSPLRSKAGNLVSHSIPESHSCNSPSPKRKSVSPESARADFSLAPPIGTVLESHNPLILHENCQPVGEQTHPSSPIPSMHSPETPSVSFLNEIQFKPKTNAPQSASSSSTHSRRIMQQIVYETDNESNADELYDTISQPIGQHGEVPIEPIVRDSLPQLSAFGLNSGSMENAQNTSTESEPDASLLYTRHHLTYPHEKYMGMLCKDNTAQVSQSNVETQSEFMEPSLPAAPHPTHKTSSQEDPKLADDLSTESIPESPQGLQNDVEIQNTPPPPSPIPVVLVESSQSPTNAIDSDHIEQQDCEIVTESQLLPESLMESIPTPPGWMSSLAIDDEDSSGP</sequence>
<evidence type="ECO:0000313" key="2">
    <source>
        <dbReference type="EMBL" id="WEW58697.1"/>
    </source>
</evidence>
<dbReference type="AlphaFoldDB" id="A0AAF0DHK8"/>
<organism evidence="2 3">
    <name type="scientific">Emydomyces testavorans</name>
    <dbReference type="NCBI Taxonomy" id="2070801"/>
    <lineage>
        <taxon>Eukaryota</taxon>
        <taxon>Fungi</taxon>
        <taxon>Dikarya</taxon>
        <taxon>Ascomycota</taxon>
        <taxon>Pezizomycotina</taxon>
        <taxon>Eurotiomycetes</taxon>
        <taxon>Eurotiomycetidae</taxon>
        <taxon>Onygenales</taxon>
        <taxon>Nannizziopsiaceae</taxon>
        <taxon>Emydomyces</taxon>
    </lineage>
</organism>
<feature type="compositionally biased region" description="Polar residues" evidence="1">
    <location>
        <begin position="293"/>
        <end position="305"/>
    </location>
</feature>
<feature type="compositionally biased region" description="Basic and acidic residues" evidence="1">
    <location>
        <begin position="517"/>
        <end position="526"/>
    </location>
</feature>
<proteinExistence type="predicted"/>